<accession>A0A934SLC4</accession>
<evidence type="ECO:0000256" key="2">
    <source>
        <dbReference type="ARBA" id="ARBA00022448"/>
    </source>
</evidence>
<dbReference type="InterPro" id="IPR000515">
    <property type="entry name" value="MetI-like"/>
</dbReference>
<keyword evidence="6 7" id="KW-0472">Membrane</keyword>
<dbReference type="GO" id="GO:0071916">
    <property type="term" value="F:dipeptide transmembrane transporter activity"/>
    <property type="evidence" value="ECO:0007669"/>
    <property type="project" value="TreeGrafter"/>
</dbReference>
<keyword evidence="5 7" id="KW-1133">Transmembrane helix</keyword>
<dbReference type="Pfam" id="PF19300">
    <property type="entry name" value="BPD_transp_1_N"/>
    <property type="match status" value="1"/>
</dbReference>
<dbReference type="GO" id="GO:0005886">
    <property type="term" value="C:plasma membrane"/>
    <property type="evidence" value="ECO:0007669"/>
    <property type="project" value="UniProtKB-SubCell"/>
</dbReference>
<comment type="subcellular location">
    <subcellularLocation>
        <location evidence="1 7">Cell membrane</location>
        <topology evidence="1 7">Multi-pass membrane protein</topology>
    </subcellularLocation>
</comment>
<keyword evidence="4 7" id="KW-0812">Transmembrane</keyword>
<dbReference type="AlphaFoldDB" id="A0A934SLC4"/>
<evidence type="ECO:0000256" key="4">
    <source>
        <dbReference type="ARBA" id="ARBA00022692"/>
    </source>
</evidence>
<evidence type="ECO:0000313" key="9">
    <source>
        <dbReference type="EMBL" id="MBK4347456.1"/>
    </source>
</evidence>
<dbReference type="SUPFAM" id="SSF161098">
    <property type="entry name" value="MetI-like"/>
    <property type="match status" value="1"/>
</dbReference>
<protein>
    <submittedName>
        <fullName evidence="9">ABC transporter permease</fullName>
    </submittedName>
</protein>
<comment type="caution">
    <text evidence="9">The sequence shown here is derived from an EMBL/GenBank/DDBJ whole genome shotgun (WGS) entry which is preliminary data.</text>
</comment>
<keyword evidence="10" id="KW-1185">Reference proteome</keyword>
<feature type="transmembrane region" description="Helical" evidence="7">
    <location>
        <begin position="178"/>
        <end position="198"/>
    </location>
</feature>
<feature type="transmembrane region" description="Helical" evidence="7">
    <location>
        <begin position="101"/>
        <end position="122"/>
    </location>
</feature>
<keyword evidence="3" id="KW-1003">Cell membrane</keyword>
<dbReference type="PANTHER" id="PTHR43163">
    <property type="entry name" value="DIPEPTIDE TRANSPORT SYSTEM PERMEASE PROTEIN DPPB-RELATED"/>
    <property type="match status" value="1"/>
</dbReference>
<comment type="similarity">
    <text evidence="7">Belongs to the binding-protein-dependent transport system permease family.</text>
</comment>
<dbReference type="Pfam" id="PF00528">
    <property type="entry name" value="BPD_transp_1"/>
    <property type="match status" value="1"/>
</dbReference>
<feature type="transmembrane region" description="Helical" evidence="7">
    <location>
        <begin position="287"/>
        <end position="308"/>
    </location>
</feature>
<dbReference type="PROSITE" id="PS50928">
    <property type="entry name" value="ABC_TM1"/>
    <property type="match status" value="1"/>
</dbReference>
<feature type="transmembrane region" description="Helical" evidence="7">
    <location>
        <begin position="236"/>
        <end position="258"/>
    </location>
</feature>
<dbReference type="CDD" id="cd06261">
    <property type="entry name" value="TM_PBP2"/>
    <property type="match status" value="1"/>
</dbReference>
<dbReference type="PANTHER" id="PTHR43163:SF6">
    <property type="entry name" value="DIPEPTIDE TRANSPORT SYSTEM PERMEASE PROTEIN DPPB-RELATED"/>
    <property type="match status" value="1"/>
</dbReference>
<dbReference type="InterPro" id="IPR045621">
    <property type="entry name" value="BPD_transp_1_N"/>
</dbReference>
<organism evidence="9 10">
    <name type="scientific">Lacisediminihabitans changchengi</name>
    <dbReference type="NCBI Taxonomy" id="2787634"/>
    <lineage>
        <taxon>Bacteria</taxon>
        <taxon>Bacillati</taxon>
        <taxon>Actinomycetota</taxon>
        <taxon>Actinomycetes</taxon>
        <taxon>Micrococcales</taxon>
        <taxon>Microbacteriaceae</taxon>
        <taxon>Lacisediminihabitans</taxon>
    </lineage>
</organism>
<evidence type="ECO:0000313" key="10">
    <source>
        <dbReference type="Proteomes" id="UP000636458"/>
    </source>
</evidence>
<name>A0A934SLC4_9MICO</name>
<proteinExistence type="inferred from homology"/>
<gene>
    <name evidence="9" type="ORF">IV501_07410</name>
</gene>
<evidence type="ECO:0000256" key="1">
    <source>
        <dbReference type="ARBA" id="ARBA00004651"/>
    </source>
</evidence>
<evidence type="ECO:0000256" key="5">
    <source>
        <dbReference type="ARBA" id="ARBA00022989"/>
    </source>
</evidence>
<evidence type="ECO:0000256" key="6">
    <source>
        <dbReference type="ARBA" id="ARBA00023136"/>
    </source>
</evidence>
<dbReference type="Proteomes" id="UP000636458">
    <property type="component" value="Unassembled WGS sequence"/>
</dbReference>
<evidence type="ECO:0000256" key="7">
    <source>
        <dbReference type="RuleBase" id="RU363032"/>
    </source>
</evidence>
<reference evidence="9" key="1">
    <citation type="submission" date="2021-01" db="EMBL/GenBank/DDBJ databases">
        <title>Lacisediminihabitans sp. nov. strain G11-30, isolated from Antarctic Soil.</title>
        <authorList>
            <person name="Li J."/>
        </authorList>
    </citation>
    <scope>NUCLEOTIDE SEQUENCE</scope>
    <source>
        <strain evidence="9">G11-30</strain>
    </source>
</reference>
<dbReference type="EMBL" id="JAEPES010000002">
    <property type="protein sequence ID" value="MBK4347456.1"/>
    <property type="molecule type" value="Genomic_DNA"/>
</dbReference>
<dbReference type="InterPro" id="IPR035906">
    <property type="entry name" value="MetI-like_sf"/>
</dbReference>
<sequence length="318" mass="33443">MIRFIITRLLLLVLGLLIASALIFFTLRVLPGDVAQVIGGTQATPAQVEAIRKSLGLDRNIFVQYTDWVSGLLRFDLGDSLVTGTPVAIEIAAKLSVTLPLALLSLIFGLAIGIPLGVVSAIRHAKASGAAIAISAQALAAVPAVWAGVLLISVFGLALRWLPTQGFPLDGWDEPGRAIRSLILPALTIGVIEGAVLLRFTRSAALDAIGQDYVRTAAAIGLTKTRALVSHGLPNVMLSVISSLGLQIAGLIVGAVIVEQLFQLPGIGRMLVTDVGNRDLPKVQGDIFTLTAIVLLVGFAVDIAHRLIDPRQRTEVSS</sequence>
<feature type="domain" description="ABC transmembrane type-1" evidence="8">
    <location>
        <begin position="95"/>
        <end position="305"/>
    </location>
</feature>
<evidence type="ECO:0000256" key="3">
    <source>
        <dbReference type="ARBA" id="ARBA00022475"/>
    </source>
</evidence>
<feature type="transmembrane region" description="Helical" evidence="7">
    <location>
        <begin position="134"/>
        <end position="158"/>
    </location>
</feature>
<keyword evidence="2 7" id="KW-0813">Transport</keyword>
<dbReference type="RefSeq" id="WP_200555805.1">
    <property type="nucleotide sequence ID" value="NZ_JAEPES010000002.1"/>
</dbReference>
<evidence type="ECO:0000259" key="8">
    <source>
        <dbReference type="PROSITE" id="PS50928"/>
    </source>
</evidence>
<dbReference type="Gene3D" id="1.10.3720.10">
    <property type="entry name" value="MetI-like"/>
    <property type="match status" value="1"/>
</dbReference>